<sequence length="641" mass="70661">MLHITDLSFRHGERVLFDRASTAFSDGWKVGLVGRNGAGKSTLLKLIQGQLEADGGTINLMGRTRIGSVPQDPPGGDITVLDAVLAADVERARLLAESETCEDGLRLAEIHMRLDEIGAASAPSRAASILNGLGFDNAAQGRACGEFSGGWRMRVALAGTLFSDPDLLILDEPSNHLDLEAQLWLTEHLKRFRNTLLMVSHDRDLLNDVCDHIVHIDQQKLVTYTGNYDFFERTRAERLANDAAQQAKLAAQRKHMQAFVDRFKAKASKARQAQSRLKMIEKLGPVATVPVDERITFNFPSPEQLASPIETLDEVTVGYDKGPPVLRKLDLRLDMDDRIALLGQNGNGKSTFIRLLSDRLAPREGRVRRTPKLRMGYFSQDQEESLEFDQTPFDHMNRALGPGVGEAKVRAQLGRFGFSRDRADLKVGVMSGGEKTRLLLALATRNAPHLLLLDEPTNHLDMDARASLIDAINDFEGAVVLVSHDTHLVKMVADQLWVVAGGTITPFEGDIDDYQARLLRERGGRPAKEAKAEAKAKREQEKAAAAASASAATSKKDQRKQGAEERVKRGPLKRALENAEKTIAKLTKQRGEIEAKLADPATYSGPPTLAAELQKEKTRLERELAHAEHEWLVAQEAYEAA</sequence>
<evidence type="ECO:0000256" key="3">
    <source>
        <dbReference type="ARBA" id="ARBA00022741"/>
    </source>
</evidence>
<dbReference type="InterPro" id="IPR017871">
    <property type="entry name" value="ABC_transporter-like_CS"/>
</dbReference>
<dbReference type="SMART" id="SM00382">
    <property type="entry name" value="AAA"/>
    <property type="match status" value="2"/>
</dbReference>
<dbReference type="InterPro" id="IPR003439">
    <property type="entry name" value="ABC_transporter-like_ATP-bd"/>
</dbReference>
<dbReference type="STRING" id="225324.SAMN02745126_01016"/>
<dbReference type="InterPro" id="IPR003593">
    <property type="entry name" value="AAA+_ATPase"/>
</dbReference>
<evidence type="ECO:0000256" key="1">
    <source>
        <dbReference type="ARBA" id="ARBA00005417"/>
    </source>
</evidence>
<dbReference type="GO" id="GO:0016887">
    <property type="term" value="F:ATP hydrolysis activity"/>
    <property type="evidence" value="ECO:0007669"/>
    <property type="project" value="InterPro"/>
</dbReference>
<dbReference type="InterPro" id="IPR027417">
    <property type="entry name" value="P-loop_NTPase"/>
</dbReference>
<reference evidence="9" key="1">
    <citation type="submission" date="2017-02" db="EMBL/GenBank/DDBJ databases">
        <authorList>
            <person name="Varghese N."/>
            <person name="Submissions S."/>
        </authorList>
    </citation>
    <scope>NUCLEOTIDE SEQUENCE [LARGE SCALE GENOMIC DNA]</scope>
    <source>
        <strain evidence="9">ATCC 27094</strain>
    </source>
</reference>
<evidence type="ECO:0000256" key="5">
    <source>
        <dbReference type="SAM" id="Coils"/>
    </source>
</evidence>
<evidence type="ECO:0000313" key="8">
    <source>
        <dbReference type="EMBL" id="SJZ42892.1"/>
    </source>
</evidence>
<feature type="compositionally biased region" description="Low complexity" evidence="6">
    <location>
        <begin position="543"/>
        <end position="553"/>
    </location>
</feature>
<organism evidence="8 9">
    <name type="scientific">Enhydrobacter aerosaccus</name>
    <dbReference type="NCBI Taxonomy" id="225324"/>
    <lineage>
        <taxon>Bacteria</taxon>
        <taxon>Pseudomonadati</taxon>
        <taxon>Pseudomonadota</taxon>
        <taxon>Alphaproteobacteria</taxon>
        <taxon>Hyphomicrobiales</taxon>
        <taxon>Enhydrobacter</taxon>
    </lineage>
</organism>
<evidence type="ECO:0000313" key="9">
    <source>
        <dbReference type="Proteomes" id="UP000190092"/>
    </source>
</evidence>
<dbReference type="PANTHER" id="PTHR19211:SF14">
    <property type="entry name" value="ATP-BINDING CASSETTE SUB-FAMILY F MEMBER 1"/>
    <property type="match status" value="1"/>
</dbReference>
<evidence type="ECO:0000256" key="4">
    <source>
        <dbReference type="ARBA" id="ARBA00022840"/>
    </source>
</evidence>
<dbReference type="AlphaFoldDB" id="A0A1T4KKC9"/>
<dbReference type="CDD" id="cd03221">
    <property type="entry name" value="ABCF_EF-3"/>
    <property type="match status" value="2"/>
</dbReference>
<keyword evidence="9" id="KW-1185">Reference proteome</keyword>
<dbReference type="OrthoDB" id="9762369at2"/>
<comment type="similarity">
    <text evidence="1">Belongs to the ABC transporter superfamily.</text>
</comment>
<keyword evidence="5" id="KW-0175">Coiled coil</keyword>
<dbReference type="Gene3D" id="3.40.50.300">
    <property type="entry name" value="P-loop containing nucleotide triphosphate hydrolases"/>
    <property type="match status" value="2"/>
</dbReference>
<dbReference type="RefSeq" id="WP_085932691.1">
    <property type="nucleotide sequence ID" value="NZ_FUWJ01000001.1"/>
</dbReference>
<dbReference type="Pfam" id="PF12848">
    <property type="entry name" value="ABC_tran_Xtn"/>
    <property type="match status" value="1"/>
</dbReference>
<dbReference type="FunFam" id="3.40.50.300:FF:000011">
    <property type="entry name" value="Putative ABC transporter ATP-binding component"/>
    <property type="match status" value="1"/>
</dbReference>
<feature type="domain" description="ABC transporter" evidence="7">
    <location>
        <begin position="309"/>
        <end position="526"/>
    </location>
</feature>
<feature type="compositionally biased region" description="Basic and acidic residues" evidence="6">
    <location>
        <begin position="522"/>
        <end position="542"/>
    </location>
</feature>
<name>A0A1T4KKC9_9HYPH</name>
<keyword evidence="2" id="KW-0677">Repeat</keyword>
<dbReference type="InterPro" id="IPR032781">
    <property type="entry name" value="ABC_tran_Xtn"/>
</dbReference>
<evidence type="ECO:0000256" key="2">
    <source>
        <dbReference type="ARBA" id="ARBA00022737"/>
    </source>
</evidence>
<protein>
    <submittedName>
        <fullName evidence="8">ATP-binding cassette, subfamily F, member 3</fullName>
    </submittedName>
</protein>
<dbReference type="InterPro" id="IPR032524">
    <property type="entry name" value="ABC_tran_C"/>
</dbReference>
<feature type="region of interest" description="Disordered" evidence="6">
    <location>
        <begin position="522"/>
        <end position="572"/>
    </location>
</feature>
<dbReference type="PROSITE" id="PS00211">
    <property type="entry name" value="ABC_TRANSPORTER_1"/>
    <property type="match status" value="2"/>
</dbReference>
<evidence type="ECO:0000256" key="6">
    <source>
        <dbReference type="SAM" id="MobiDB-lite"/>
    </source>
</evidence>
<feature type="domain" description="ABC transporter" evidence="7">
    <location>
        <begin position="2"/>
        <end position="243"/>
    </location>
</feature>
<accession>A0A1T4KKC9</accession>
<feature type="compositionally biased region" description="Basic and acidic residues" evidence="6">
    <location>
        <begin position="554"/>
        <end position="572"/>
    </location>
</feature>
<dbReference type="InterPro" id="IPR050611">
    <property type="entry name" value="ABCF"/>
</dbReference>
<proteinExistence type="inferred from homology"/>
<gene>
    <name evidence="8" type="ORF">SAMN02745126_01016</name>
</gene>
<dbReference type="InterPro" id="IPR037118">
    <property type="entry name" value="Val-tRNA_synth_C_sf"/>
</dbReference>
<dbReference type="GO" id="GO:0005524">
    <property type="term" value="F:ATP binding"/>
    <property type="evidence" value="ECO:0007669"/>
    <property type="project" value="UniProtKB-KW"/>
</dbReference>
<evidence type="ECO:0000259" key="7">
    <source>
        <dbReference type="PROSITE" id="PS50893"/>
    </source>
</evidence>
<dbReference type="Pfam" id="PF16326">
    <property type="entry name" value="ABC_tran_CTD"/>
    <property type="match status" value="1"/>
</dbReference>
<dbReference type="PROSITE" id="PS50893">
    <property type="entry name" value="ABC_TRANSPORTER_2"/>
    <property type="match status" value="2"/>
</dbReference>
<dbReference type="PANTHER" id="PTHR19211">
    <property type="entry name" value="ATP-BINDING TRANSPORT PROTEIN-RELATED"/>
    <property type="match status" value="1"/>
</dbReference>
<dbReference type="EMBL" id="FUWJ01000001">
    <property type="protein sequence ID" value="SJZ42892.1"/>
    <property type="molecule type" value="Genomic_DNA"/>
</dbReference>
<keyword evidence="4 8" id="KW-0067">ATP-binding</keyword>
<dbReference type="Proteomes" id="UP000190092">
    <property type="component" value="Unassembled WGS sequence"/>
</dbReference>
<dbReference type="GO" id="GO:0003677">
    <property type="term" value="F:DNA binding"/>
    <property type="evidence" value="ECO:0007669"/>
    <property type="project" value="InterPro"/>
</dbReference>
<dbReference type="Pfam" id="PF00005">
    <property type="entry name" value="ABC_tran"/>
    <property type="match status" value="2"/>
</dbReference>
<feature type="coiled-coil region" evidence="5">
    <location>
        <begin position="576"/>
        <end position="630"/>
    </location>
</feature>
<dbReference type="SUPFAM" id="SSF52540">
    <property type="entry name" value="P-loop containing nucleoside triphosphate hydrolases"/>
    <property type="match status" value="2"/>
</dbReference>
<dbReference type="Gene3D" id="1.10.287.380">
    <property type="entry name" value="Valyl-tRNA synthetase, C-terminal domain"/>
    <property type="match status" value="1"/>
</dbReference>
<keyword evidence="3" id="KW-0547">Nucleotide-binding</keyword>